<accession>A0A8E2DKM6</accession>
<feature type="region of interest" description="Disordered" evidence="1">
    <location>
        <begin position="81"/>
        <end position="121"/>
    </location>
</feature>
<name>A0A8E2DKM6_9APHY</name>
<dbReference type="AlphaFoldDB" id="A0A8E2DKM6"/>
<organism evidence="2 3">
    <name type="scientific">Obba rivulosa</name>
    <dbReference type="NCBI Taxonomy" id="1052685"/>
    <lineage>
        <taxon>Eukaryota</taxon>
        <taxon>Fungi</taxon>
        <taxon>Dikarya</taxon>
        <taxon>Basidiomycota</taxon>
        <taxon>Agaricomycotina</taxon>
        <taxon>Agaricomycetes</taxon>
        <taxon>Polyporales</taxon>
        <taxon>Gelatoporiaceae</taxon>
        <taxon>Obba</taxon>
    </lineage>
</organism>
<gene>
    <name evidence="2" type="ORF">OBBRIDRAFT_828585</name>
</gene>
<proteinExistence type="predicted"/>
<dbReference type="Proteomes" id="UP000250043">
    <property type="component" value="Unassembled WGS sequence"/>
</dbReference>
<protein>
    <submittedName>
        <fullName evidence="2">Uncharacterized protein</fullName>
    </submittedName>
</protein>
<evidence type="ECO:0000313" key="2">
    <source>
        <dbReference type="EMBL" id="OCH85963.1"/>
    </source>
</evidence>
<reference evidence="2 3" key="1">
    <citation type="submission" date="2016-07" db="EMBL/GenBank/DDBJ databases">
        <title>Draft genome of the white-rot fungus Obba rivulosa 3A-2.</title>
        <authorList>
            <consortium name="DOE Joint Genome Institute"/>
            <person name="Miettinen O."/>
            <person name="Riley R."/>
            <person name="Acob R."/>
            <person name="Barry K."/>
            <person name="Cullen D."/>
            <person name="De Vries R."/>
            <person name="Hainaut M."/>
            <person name="Hatakka A."/>
            <person name="Henrissat B."/>
            <person name="Hilden K."/>
            <person name="Kuo R."/>
            <person name="Labutti K."/>
            <person name="Lipzen A."/>
            <person name="Makela M.R."/>
            <person name="Sandor L."/>
            <person name="Spatafora J.W."/>
            <person name="Grigoriev I.V."/>
            <person name="Hibbett D.S."/>
        </authorList>
    </citation>
    <scope>NUCLEOTIDE SEQUENCE [LARGE SCALE GENOMIC DNA]</scope>
    <source>
        <strain evidence="2 3">3A-2</strain>
    </source>
</reference>
<feature type="compositionally biased region" description="Basic residues" evidence="1">
    <location>
        <begin position="1"/>
        <end position="11"/>
    </location>
</feature>
<keyword evidence="3" id="KW-1185">Reference proteome</keyword>
<evidence type="ECO:0000313" key="3">
    <source>
        <dbReference type="Proteomes" id="UP000250043"/>
    </source>
</evidence>
<evidence type="ECO:0000256" key="1">
    <source>
        <dbReference type="SAM" id="MobiDB-lite"/>
    </source>
</evidence>
<feature type="compositionally biased region" description="Polar residues" evidence="1">
    <location>
        <begin position="104"/>
        <end position="121"/>
    </location>
</feature>
<dbReference type="EMBL" id="KV722552">
    <property type="protein sequence ID" value="OCH85963.1"/>
    <property type="molecule type" value="Genomic_DNA"/>
</dbReference>
<sequence>MRALPRRRRRSPPPISRDAEHHRHTAAGHLACTSEANAPVPDGRCMHKALPAELSCTQRVGARPSPPHCPLSATVSTVTSPMHRPAVQRSPSRTSPSRVHCGAQPSNSNLQGPRTAMRQTTGGQCDVAARPPRYHTPPAAAPFIPPHVPALHLCPGRLCVTSPPHAPTVLPRSDHAIIARVPTARRICTWHSPYACASAKLPYHASRTKHSALLGAPYSIPHLLRRCMRIPEVTTTTTDTDHDRPFAYVIWVGRGDRLPAAARAWGALPDTYIKTYRGFVFAIAMPAAQEVTLYALDGRLHLVICALDGSIHRAARALPAQPARVLMRILNKMDPEHILTLRLHDLDADLDAAHDAAHD</sequence>
<feature type="region of interest" description="Disordered" evidence="1">
    <location>
        <begin position="1"/>
        <end position="23"/>
    </location>
</feature>